<sequence>MPDDRTYGSGISGDVDAAAAATSGHKTPAVADHHRETVAEVVDIDGGGGGVVAHATPVVSSDRDERSVFSGAFNSNFAELIGSLRGHSGLTKSTAVKDLDTVLKTSNVGVGAFDDAMRGVKATKSEHGYLKVNGLPVNEFNGLLRSGDLAGVLSAIGHTAVNLTESDRKVFNAMARNFPEKTLRQVDDASRAMRSDRPHLDITINNYDKMSEIAKRDVTSFGDNLCKYFKRGTYLALTVGGVTVGADWLVRGLADRRGCWMVRTINNKTTSCRVSAYTCGGGGGGGNEHTNAAAATCSDDMSLYYNATLTFVHVCQLPDTDPEKIKLAKLLDVSADTLFQTKAKLLESKFNTIHTFAASYADRSAIGVCKAYADIEGGIVPYCRMCDPTADPRSTRYVEASLFGSNLTFKCVDNPTVLDVMSDLVHSTGKNLWNGIVSIPSTVGRTVRNMGLFVLITMVLSIIYVLLRNCLFRSRGGGPFDRPPPPPPPDSRLTHAVHDVTVANRSKDAYY</sequence>
<reference evidence="2 3" key="1">
    <citation type="submission" date="2019-08" db="EMBL/GenBank/DDBJ databases">
        <title>The genome of the soybean aphid Biotype 1, its phylome, world population structure and adaptation to the North American continent.</title>
        <authorList>
            <person name="Giordano R."/>
            <person name="Donthu R.K."/>
            <person name="Hernandez A.G."/>
            <person name="Wright C.L."/>
            <person name="Zimin A.V."/>
        </authorList>
    </citation>
    <scope>NUCLEOTIDE SEQUENCE [LARGE SCALE GENOMIC DNA]</scope>
    <source>
        <tissue evidence="2">Whole aphids</tissue>
    </source>
</reference>
<proteinExistence type="predicted"/>
<evidence type="ECO:0000256" key="1">
    <source>
        <dbReference type="SAM" id="Phobius"/>
    </source>
</evidence>
<organism evidence="2 3">
    <name type="scientific">Aphis glycines</name>
    <name type="common">Soybean aphid</name>
    <dbReference type="NCBI Taxonomy" id="307491"/>
    <lineage>
        <taxon>Eukaryota</taxon>
        <taxon>Metazoa</taxon>
        <taxon>Ecdysozoa</taxon>
        <taxon>Arthropoda</taxon>
        <taxon>Hexapoda</taxon>
        <taxon>Insecta</taxon>
        <taxon>Pterygota</taxon>
        <taxon>Neoptera</taxon>
        <taxon>Paraneoptera</taxon>
        <taxon>Hemiptera</taxon>
        <taxon>Sternorrhyncha</taxon>
        <taxon>Aphidomorpha</taxon>
        <taxon>Aphidoidea</taxon>
        <taxon>Aphididae</taxon>
        <taxon>Aphidini</taxon>
        <taxon>Aphis</taxon>
        <taxon>Aphis</taxon>
    </lineage>
</organism>
<feature type="transmembrane region" description="Helical" evidence="1">
    <location>
        <begin position="450"/>
        <end position="467"/>
    </location>
</feature>
<keyword evidence="3" id="KW-1185">Reference proteome</keyword>
<evidence type="ECO:0000313" key="2">
    <source>
        <dbReference type="EMBL" id="KAE9522032.1"/>
    </source>
</evidence>
<comment type="caution">
    <text evidence="2">The sequence shown here is derived from an EMBL/GenBank/DDBJ whole genome shotgun (WGS) entry which is preliminary data.</text>
</comment>
<protein>
    <submittedName>
        <fullName evidence="2">Uncharacterized protein</fullName>
    </submittedName>
</protein>
<gene>
    <name evidence="2" type="ORF">AGLY_017552</name>
</gene>
<accession>A0A6G0SUU0</accession>
<dbReference type="EMBL" id="VYZN01001684">
    <property type="protein sequence ID" value="KAE9522032.1"/>
    <property type="molecule type" value="Genomic_DNA"/>
</dbReference>
<keyword evidence="1" id="KW-0472">Membrane</keyword>
<dbReference type="Proteomes" id="UP000475862">
    <property type="component" value="Unassembled WGS sequence"/>
</dbReference>
<keyword evidence="1" id="KW-1133">Transmembrane helix</keyword>
<dbReference type="AlphaFoldDB" id="A0A6G0SUU0"/>
<evidence type="ECO:0000313" key="3">
    <source>
        <dbReference type="Proteomes" id="UP000475862"/>
    </source>
</evidence>
<keyword evidence="1" id="KW-0812">Transmembrane</keyword>
<dbReference type="OrthoDB" id="7495588at2759"/>
<name>A0A6G0SUU0_APHGL</name>